<dbReference type="Proteomes" id="UP000006701">
    <property type="component" value="Unassembled WGS sequence"/>
</dbReference>
<dbReference type="HOGENOM" id="CLU_2739559_0_0_1"/>
<evidence type="ECO:0000313" key="2">
    <source>
        <dbReference type="EMBL" id="EAW09547.1"/>
    </source>
</evidence>
<feature type="region of interest" description="Disordered" evidence="1">
    <location>
        <begin position="1"/>
        <end position="29"/>
    </location>
</feature>
<organism evidence="2 3">
    <name type="scientific">Aspergillus clavatus (strain ATCC 1007 / CBS 513.65 / DSM 816 / NCTC 3887 / NRRL 1 / QM 1276 / 107)</name>
    <dbReference type="NCBI Taxonomy" id="344612"/>
    <lineage>
        <taxon>Eukaryota</taxon>
        <taxon>Fungi</taxon>
        <taxon>Dikarya</taxon>
        <taxon>Ascomycota</taxon>
        <taxon>Pezizomycotina</taxon>
        <taxon>Eurotiomycetes</taxon>
        <taxon>Eurotiomycetidae</taxon>
        <taxon>Eurotiales</taxon>
        <taxon>Aspergillaceae</taxon>
        <taxon>Aspergillus</taxon>
        <taxon>Aspergillus subgen. Fumigati</taxon>
    </lineage>
</organism>
<evidence type="ECO:0000256" key="1">
    <source>
        <dbReference type="SAM" id="MobiDB-lite"/>
    </source>
</evidence>
<name>A1CK73_ASPCL</name>
<dbReference type="VEuPathDB" id="FungiDB:ACLA_037540"/>
<dbReference type="RefSeq" id="XP_001270973.1">
    <property type="nucleotide sequence ID" value="XM_001270972.1"/>
</dbReference>
<accession>A1CK73</accession>
<evidence type="ECO:0000313" key="3">
    <source>
        <dbReference type="Proteomes" id="UP000006701"/>
    </source>
</evidence>
<feature type="compositionally biased region" description="Basic and acidic residues" evidence="1">
    <location>
        <begin position="10"/>
        <end position="29"/>
    </location>
</feature>
<gene>
    <name evidence="2" type="ORF">ACLA_037540</name>
</gene>
<dbReference type="AlphaFoldDB" id="A1CK73"/>
<proteinExistence type="predicted"/>
<protein>
    <submittedName>
        <fullName evidence="2">Uncharacterized protein</fullName>
    </submittedName>
</protein>
<reference evidence="2 3" key="1">
    <citation type="journal article" date="2008" name="PLoS Genet.">
        <title>Genomic islands in the pathogenic filamentous fungus Aspergillus fumigatus.</title>
        <authorList>
            <person name="Fedorova N.D."/>
            <person name="Khaldi N."/>
            <person name="Joardar V.S."/>
            <person name="Maiti R."/>
            <person name="Amedeo P."/>
            <person name="Anderson M.J."/>
            <person name="Crabtree J."/>
            <person name="Silva J.C."/>
            <person name="Badger J.H."/>
            <person name="Albarraq A."/>
            <person name="Angiuoli S."/>
            <person name="Bussey H."/>
            <person name="Bowyer P."/>
            <person name="Cotty P.J."/>
            <person name="Dyer P.S."/>
            <person name="Egan A."/>
            <person name="Galens K."/>
            <person name="Fraser-Liggett C.M."/>
            <person name="Haas B.J."/>
            <person name="Inman J.M."/>
            <person name="Kent R."/>
            <person name="Lemieux S."/>
            <person name="Malavazi I."/>
            <person name="Orvis J."/>
            <person name="Roemer T."/>
            <person name="Ronning C.M."/>
            <person name="Sundaram J.P."/>
            <person name="Sutton G."/>
            <person name="Turner G."/>
            <person name="Venter J.C."/>
            <person name="White O.R."/>
            <person name="Whitty B.R."/>
            <person name="Youngman P."/>
            <person name="Wolfe K.H."/>
            <person name="Goldman G.H."/>
            <person name="Wortman J.R."/>
            <person name="Jiang B."/>
            <person name="Denning D.W."/>
            <person name="Nierman W.C."/>
        </authorList>
    </citation>
    <scope>NUCLEOTIDE SEQUENCE [LARGE SCALE GENOMIC DNA]</scope>
    <source>
        <strain evidence="3">ATCC 1007 / CBS 513.65 / DSM 816 / NCTC 3887 / NRRL 1</strain>
    </source>
</reference>
<keyword evidence="3" id="KW-1185">Reference proteome</keyword>
<dbReference type="GeneID" id="4703089"/>
<dbReference type="KEGG" id="act:ACLA_037540"/>
<dbReference type="EMBL" id="DS027056">
    <property type="protein sequence ID" value="EAW09547.1"/>
    <property type="molecule type" value="Genomic_DNA"/>
</dbReference>
<sequence>MKRKSKKAKEKKEAQKGPKEMSEEDISKEMERLRQALQKEEEEVVRKRAKIEELEGLSWRLARETNNVKKR</sequence>